<feature type="domain" description="Reverse transcriptase zinc-binding" evidence="1">
    <location>
        <begin position="81"/>
        <end position="160"/>
    </location>
</feature>
<dbReference type="InterPro" id="IPR026960">
    <property type="entry name" value="RVT-Znf"/>
</dbReference>
<protein>
    <recommendedName>
        <fullName evidence="1">Reverse transcriptase zinc-binding domain-containing protein</fullName>
    </recommendedName>
</protein>
<name>A0AAQ3U0N3_PASNO</name>
<dbReference type="PANTHER" id="PTHR33116">
    <property type="entry name" value="REVERSE TRANSCRIPTASE ZINC-BINDING DOMAIN-CONTAINING PROTEIN-RELATED-RELATED"/>
    <property type="match status" value="1"/>
</dbReference>
<dbReference type="Pfam" id="PF13966">
    <property type="entry name" value="zf-RVT"/>
    <property type="match status" value="1"/>
</dbReference>
<organism evidence="2 3">
    <name type="scientific">Paspalum notatum var. saurae</name>
    <dbReference type="NCBI Taxonomy" id="547442"/>
    <lineage>
        <taxon>Eukaryota</taxon>
        <taxon>Viridiplantae</taxon>
        <taxon>Streptophyta</taxon>
        <taxon>Embryophyta</taxon>
        <taxon>Tracheophyta</taxon>
        <taxon>Spermatophyta</taxon>
        <taxon>Magnoliopsida</taxon>
        <taxon>Liliopsida</taxon>
        <taxon>Poales</taxon>
        <taxon>Poaceae</taxon>
        <taxon>PACMAD clade</taxon>
        <taxon>Panicoideae</taxon>
        <taxon>Andropogonodae</taxon>
        <taxon>Paspaleae</taxon>
        <taxon>Paspalinae</taxon>
        <taxon>Paspalum</taxon>
    </lineage>
</organism>
<proteinExistence type="predicted"/>
<gene>
    <name evidence="2" type="ORF">U9M48_030363</name>
</gene>
<sequence length="267" mass="30328">MEEIVYTMGELIGGSSHVFWTSEDMCHGSKCLVAWKDVCRPKADGGLGLGLKDLETQNQCLLMKFVDKILDGSPAPWKEWAYGMLMDSSTADGNGLRIWKSRMPNKVKVFTWLFFRDRLSTRVNLHRKHVQPVDACSRCGTSSESWQHAFFHCPYIAELWSRIGVNISNVQETEDLWSAHHPAAVCSSHWADVLLALLWRIWEARNNHVFGSELSCVRVVISRVCDDLNIWRYRLPVHSRAGLDAWRMHLVSSNCNAATASALDAHE</sequence>
<evidence type="ECO:0000313" key="2">
    <source>
        <dbReference type="EMBL" id="WVZ83193.1"/>
    </source>
</evidence>
<dbReference type="EMBL" id="CP144751">
    <property type="protein sequence ID" value="WVZ83193.1"/>
    <property type="molecule type" value="Genomic_DNA"/>
</dbReference>
<reference evidence="2 3" key="1">
    <citation type="submission" date="2024-02" db="EMBL/GenBank/DDBJ databases">
        <title>High-quality chromosome-scale genome assembly of Pensacola bahiagrass (Paspalum notatum Flugge var. saurae).</title>
        <authorList>
            <person name="Vega J.M."/>
            <person name="Podio M."/>
            <person name="Orjuela J."/>
            <person name="Siena L.A."/>
            <person name="Pessino S.C."/>
            <person name="Combes M.C."/>
            <person name="Mariac C."/>
            <person name="Albertini E."/>
            <person name="Pupilli F."/>
            <person name="Ortiz J.P.A."/>
            <person name="Leblanc O."/>
        </authorList>
    </citation>
    <scope>NUCLEOTIDE SEQUENCE [LARGE SCALE GENOMIC DNA]</scope>
    <source>
        <strain evidence="2">R1</strain>
        <tissue evidence="2">Leaf</tissue>
    </source>
</reference>
<evidence type="ECO:0000259" key="1">
    <source>
        <dbReference type="Pfam" id="PF13966"/>
    </source>
</evidence>
<dbReference type="AlphaFoldDB" id="A0AAQ3U0N3"/>
<accession>A0AAQ3U0N3</accession>
<dbReference type="Proteomes" id="UP001341281">
    <property type="component" value="Chromosome 07"/>
</dbReference>
<dbReference type="PANTHER" id="PTHR33116:SF78">
    <property type="entry name" value="OS12G0587133 PROTEIN"/>
    <property type="match status" value="1"/>
</dbReference>
<evidence type="ECO:0000313" key="3">
    <source>
        <dbReference type="Proteomes" id="UP001341281"/>
    </source>
</evidence>
<keyword evidence="3" id="KW-1185">Reference proteome</keyword>